<dbReference type="InterPro" id="IPR002475">
    <property type="entry name" value="Bcl2-like"/>
</dbReference>
<keyword evidence="4" id="KW-0963">Cytoplasm</keyword>
<name>Q4SW32_TETNG</name>
<dbReference type="PROSITE" id="PS50062">
    <property type="entry name" value="BCL2_FAMILY"/>
    <property type="match status" value="1"/>
</dbReference>
<dbReference type="PRINTS" id="PR01866">
    <property type="entry name" value="APOPREGMCL1"/>
</dbReference>
<dbReference type="GO" id="GO:0042981">
    <property type="term" value="P:regulation of apoptotic process"/>
    <property type="evidence" value="ECO:0007669"/>
    <property type="project" value="InterPro"/>
</dbReference>
<dbReference type="GO" id="GO:0051400">
    <property type="term" value="F:BH domain binding"/>
    <property type="evidence" value="ECO:0007669"/>
    <property type="project" value="TreeGrafter"/>
</dbReference>
<feature type="domain" description="Bcl-2 Bcl-2 homology region 1-3" evidence="8">
    <location>
        <begin position="133"/>
        <end position="233"/>
    </location>
</feature>
<dbReference type="Pfam" id="PF00452">
    <property type="entry name" value="Bcl-2"/>
    <property type="match status" value="1"/>
</dbReference>
<sequence length="271" mass="29487">MSVIANRTAIDTMNVMFQNGVGDADLSSSQIPMGSPRDAFNGNVGDSPKRPSKLTVVKPKVCLSKTIQEDSEDGSLPCTPESHSGDVLDVSGRPAGDEAALDSDTRQLVSRLMADVTGISRAQWRESRALATTKRVVGDLMEKHRYTYRGMINKLFMEDRVGDVSFVGAVAKSTFEDGNTNWGRVASLLAFAAVVAQYLNDHGQRDCVEQVAQEISTYLLTDQRDWLIKNNAWDGFVEFFQVPDPESTVRTVLMAVAGVAGIGAKLALLIR</sequence>
<dbReference type="GeneTree" id="ENSGT01130000278292"/>
<dbReference type="PANTHER" id="PTHR11256">
    <property type="entry name" value="BCL-2 RELATED"/>
    <property type="match status" value="1"/>
</dbReference>
<dbReference type="KEGG" id="tng:GSTEN00011680G001"/>
<dbReference type="Proteomes" id="UP000007303">
    <property type="component" value="Unassembled WGS sequence"/>
</dbReference>
<dbReference type="HOGENOM" id="CLU_046711_1_0_1"/>
<reference evidence="9 11" key="1">
    <citation type="journal article" date="2004" name="Nature">
        <title>Genome duplication in the teleost fish Tetraodon nigroviridis reveals the early vertebrate proto-karyotype.</title>
        <authorList>
            <person name="Jaillon O."/>
            <person name="Aury J.-M."/>
            <person name="Brunet F."/>
            <person name="Petit J.-L."/>
            <person name="Stange-Thomann N."/>
            <person name="Mauceli E."/>
            <person name="Bouneau L."/>
            <person name="Fischer C."/>
            <person name="Ozouf-Costaz C."/>
            <person name="Bernot A."/>
            <person name="Nicaud S."/>
            <person name="Jaffe D."/>
            <person name="Fisher S."/>
            <person name="Lutfalla G."/>
            <person name="Dossat C."/>
            <person name="Segurens B."/>
            <person name="Dasilva C."/>
            <person name="Salanoubat M."/>
            <person name="Levy M."/>
            <person name="Boudet N."/>
            <person name="Castellano S."/>
            <person name="Anthouard V."/>
            <person name="Jubin C."/>
            <person name="Castelli V."/>
            <person name="Katinka M."/>
            <person name="Vacherie B."/>
            <person name="Biemont C."/>
            <person name="Skalli Z."/>
            <person name="Cattolico L."/>
            <person name="Poulain J."/>
            <person name="De Berardinis V."/>
            <person name="Cruaud C."/>
            <person name="Duprat S."/>
            <person name="Brottier P."/>
            <person name="Coutanceau J.-P."/>
            <person name="Gouzy J."/>
            <person name="Parra G."/>
            <person name="Lardier G."/>
            <person name="Chapple C."/>
            <person name="McKernan K.J."/>
            <person name="McEwan P."/>
            <person name="Bosak S."/>
            <person name="Kellis M."/>
            <person name="Volff J.-N."/>
            <person name="Guigo R."/>
            <person name="Zody M.C."/>
            <person name="Mesirov J."/>
            <person name="Lindblad-Toh K."/>
            <person name="Birren B."/>
            <person name="Nusbaum C."/>
            <person name="Kahn D."/>
            <person name="Robinson-Rechavi M."/>
            <person name="Laudet V."/>
            <person name="Schachter V."/>
            <person name="Quetier F."/>
            <person name="Saurin W."/>
            <person name="Scarpelli C."/>
            <person name="Wincker P."/>
            <person name="Lander E.S."/>
            <person name="Weissenbach J."/>
            <person name="Roest Crollius H."/>
        </authorList>
    </citation>
    <scope>NUCLEOTIDE SEQUENCE [LARGE SCALE GENOMIC DNA]</scope>
</reference>
<dbReference type="STRING" id="99883.ENSTNIP00000008919"/>
<reference evidence="10" key="3">
    <citation type="submission" date="2025-05" db="UniProtKB">
        <authorList>
            <consortium name="Ensembl"/>
        </authorList>
    </citation>
    <scope>IDENTIFICATION</scope>
</reference>
<dbReference type="GO" id="GO:0008630">
    <property type="term" value="P:intrinsic apoptotic signaling pathway in response to DNA damage"/>
    <property type="evidence" value="ECO:0007669"/>
    <property type="project" value="TreeGrafter"/>
</dbReference>
<dbReference type="GO" id="GO:0008053">
    <property type="term" value="P:mitochondrial fusion"/>
    <property type="evidence" value="ECO:0007669"/>
    <property type="project" value="TreeGrafter"/>
</dbReference>
<evidence type="ECO:0000256" key="5">
    <source>
        <dbReference type="ARBA" id="ARBA00022703"/>
    </source>
</evidence>
<gene>
    <name evidence="9" type="ORF">GSTENG00011680001</name>
</gene>
<evidence type="ECO:0000256" key="4">
    <source>
        <dbReference type="ARBA" id="ARBA00022490"/>
    </source>
</evidence>
<dbReference type="OrthoDB" id="8932147at2759"/>
<feature type="region of interest" description="Disordered" evidence="7">
    <location>
        <begin position="33"/>
        <end position="52"/>
    </location>
</feature>
<proteinExistence type="inferred from homology"/>
<comment type="subcellular location">
    <subcellularLocation>
        <location evidence="2">Cytoplasm</location>
    </subcellularLocation>
    <subcellularLocation>
        <location evidence="1">Nucleus</location>
    </subcellularLocation>
</comment>
<evidence type="ECO:0000256" key="7">
    <source>
        <dbReference type="SAM" id="MobiDB-lite"/>
    </source>
</evidence>
<dbReference type="FunFam" id="1.10.437.10:FF:000017">
    <property type="entry name" value="MCL1, BCL2 family apoptosis regulator"/>
    <property type="match status" value="1"/>
</dbReference>
<evidence type="ECO:0000256" key="2">
    <source>
        <dbReference type="ARBA" id="ARBA00004496"/>
    </source>
</evidence>
<comment type="similarity">
    <text evidence="3">Belongs to the Bcl-2 family.</text>
</comment>
<dbReference type="GO" id="GO:0015267">
    <property type="term" value="F:channel activity"/>
    <property type="evidence" value="ECO:0007669"/>
    <property type="project" value="TreeGrafter"/>
</dbReference>
<dbReference type="Gene3D" id="1.10.437.10">
    <property type="entry name" value="Blc2-like"/>
    <property type="match status" value="1"/>
</dbReference>
<keyword evidence="6" id="KW-0539">Nucleus</keyword>
<evidence type="ECO:0000313" key="9">
    <source>
        <dbReference type="EMBL" id="CAF95150.1"/>
    </source>
</evidence>
<evidence type="ECO:0000313" key="11">
    <source>
        <dbReference type="Proteomes" id="UP000007303"/>
    </source>
</evidence>
<dbReference type="GO" id="GO:0097192">
    <property type="term" value="P:extrinsic apoptotic signaling pathway in absence of ligand"/>
    <property type="evidence" value="ECO:0007669"/>
    <property type="project" value="TreeGrafter"/>
</dbReference>
<dbReference type="SMART" id="SM00337">
    <property type="entry name" value="BCL"/>
    <property type="match status" value="1"/>
</dbReference>
<dbReference type="EMBL" id="CAAE01013692">
    <property type="protein sequence ID" value="CAF95150.1"/>
    <property type="molecule type" value="Genomic_DNA"/>
</dbReference>
<dbReference type="GO" id="GO:0005634">
    <property type="term" value="C:nucleus"/>
    <property type="evidence" value="ECO:0007669"/>
    <property type="project" value="UniProtKB-SubCell"/>
</dbReference>
<dbReference type="PRINTS" id="PR01862">
    <property type="entry name" value="BCL2FAMILY"/>
</dbReference>
<dbReference type="PANTHER" id="PTHR11256:SF46">
    <property type="entry name" value="INDUCED MYELOID LEUKEMIA CELL DIFFERENTIATION PROTEIN MCL-1"/>
    <property type="match status" value="1"/>
</dbReference>
<protein>
    <submittedName>
        <fullName evidence="9">(spotted green pufferfish) hypothetical protein</fullName>
    </submittedName>
    <submittedName>
        <fullName evidence="10">MCL1 apoptosis regulator, BCL2 family member b</fullName>
    </submittedName>
</protein>
<dbReference type="OMA" id="YRTHTGM"/>
<dbReference type="InterPro" id="IPR026298">
    <property type="entry name" value="Bcl-2_fam"/>
</dbReference>
<dbReference type="Ensembl" id="ENSTNIT00000009090.1">
    <property type="protein sequence ID" value="ENSTNIP00000008919.1"/>
    <property type="gene ID" value="ENSTNIG00000006171.1"/>
</dbReference>
<reference evidence="9" key="2">
    <citation type="submission" date="2004-02" db="EMBL/GenBank/DDBJ databases">
        <authorList>
            <consortium name="Genoscope"/>
            <consortium name="Whitehead Institute Centre for Genome Research"/>
        </authorList>
    </citation>
    <scope>NUCLEOTIDE SEQUENCE</scope>
</reference>
<dbReference type="InterPro" id="IPR013281">
    <property type="entry name" value="Apop_reg_Mc1"/>
</dbReference>
<keyword evidence="5" id="KW-0053">Apoptosis</keyword>
<organism evidence="9">
    <name type="scientific">Tetraodon nigroviridis</name>
    <name type="common">Spotted green pufferfish</name>
    <name type="synonym">Chelonodon nigroviridis</name>
    <dbReference type="NCBI Taxonomy" id="99883"/>
    <lineage>
        <taxon>Eukaryota</taxon>
        <taxon>Metazoa</taxon>
        <taxon>Chordata</taxon>
        <taxon>Craniata</taxon>
        <taxon>Vertebrata</taxon>
        <taxon>Euteleostomi</taxon>
        <taxon>Actinopterygii</taxon>
        <taxon>Neopterygii</taxon>
        <taxon>Teleostei</taxon>
        <taxon>Neoteleostei</taxon>
        <taxon>Acanthomorphata</taxon>
        <taxon>Eupercaria</taxon>
        <taxon>Tetraodontiformes</taxon>
        <taxon>Tetradontoidea</taxon>
        <taxon>Tetraodontidae</taxon>
        <taxon>Tetraodon</taxon>
    </lineage>
</organism>
<evidence type="ECO:0000259" key="8">
    <source>
        <dbReference type="SMART" id="SM00337"/>
    </source>
</evidence>
<dbReference type="CDD" id="cd06845">
    <property type="entry name" value="Bcl-2_like"/>
    <property type="match status" value="1"/>
</dbReference>
<feature type="region of interest" description="Disordered" evidence="7">
    <location>
        <begin position="68"/>
        <end position="100"/>
    </location>
</feature>
<dbReference type="GO" id="GO:0005741">
    <property type="term" value="C:mitochondrial outer membrane"/>
    <property type="evidence" value="ECO:0007669"/>
    <property type="project" value="TreeGrafter"/>
</dbReference>
<dbReference type="InterPro" id="IPR036834">
    <property type="entry name" value="Bcl-2-like_sf"/>
</dbReference>
<dbReference type="AlphaFoldDB" id="Q4SW32"/>
<keyword evidence="11" id="KW-1185">Reference proteome</keyword>
<evidence type="ECO:0000256" key="6">
    <source>
        <dbReference type="ARBA" id="ARBA00023242"/>
    </source>
</evidence>
<evidence type="ECO:0000313" key="10">
    <source>
        <dbReference type="Ensembl" id="ENSTNIP00000008919.1"/>
    </source>
</evidence>
<evidence type="ECO:0000256" key="1">
    <source>
        <dbReference type="ARBA" id="ARBA00004123"/>
    </source>
</evidence>
<dbReference type="InterPro" id="IPR046371">
    <property type="entry name" value="Bcl-2_BH1-3"/>
</dbReference>
<accession>Q4SW32</accession>
<dbReference type="GO" id="GO:0001836">
    <property type="term" value="P:release of cytochrome c from mitochondria"/>
    <property type="evidence" value="ECO:0007669"/>
    <property type="project" value="TreeGrafter"/>
</dbReference>
<dbReference type="SUPFAM" id="SSF56854">
    <property type="entry name" value="Bcl-2 inhibitors of programmed cell death"/>
    <property type="match status" value="1"/>
</dbReference>
<evidence type="ECO:0000256" key="3">
    <source>
        <dbReference type="ARBA" id="ARBA00009458"/>
    </source>
</evidence>